<dbReference type="AlphaFoldDB" id="L0EI53"/>
<proteinExistence type="predicted"/>
<protein>
    <recommendedName>
        <fullName evidence="4">ABC transporter substrate-binding protein</fullName>
    </recommendedName>
</protein>
<dbReference type="PROSITE" id="PS51257">
    <property type="entry name" value="PROKAR_LIPOPROTEIN"/>
    <property type="match status" value="1"/>
</dbReference>
<evidence type="ECO:0008006" key="4">
    <source>
        <dbReference type="Google" id="ProtNLM"/>
    </source>
</evidence>
<keyword evidence="3" id="KW-1185">Reference proteome</keyword>
<dbReference type="KEGG" id="tco:Theco_3443"/>
<dbReference type="EMBL" id="CP003255">
    <property type="protein sequence ID" value="AGA59487.1"/>
    <property type="molecule type" value="Genomic_DNA"/>
</dbReference>
<dbReference type="RefSeq" id="WP_015256214.1">
    <property type="nucleotide sequence ID" value="NC_019897.1"/>
</dbReference>
<reference evidence="3" key="1">
    <citation type="submission" date="2012-01" db="EMBL/GenBank/DDBJ databases">
        <title>Complete sequence of chromosome of Thermobacillus composti KWC4.</title>
        <authorList>
            <person name="Lucas S."/>
            <person name="Han J."/>
            <person name="Lapidus A."/>
            <person name="Cheng J.-F."/>
            <person name="Goodwin L."/>
            <person name="Pitluck S."/>
            <person name="Peters L."/>
            <person name="Ovchinnikova G."/>
            <person name="Teshima H."/>
            <person name="Detter J.C."/>
            <person name="Han C."/>
            <person name="Tapia R."/>
            <person name="Land M."/>
            <person name="Hauser L."/>
            <person name="Kyrpides N."/>
            <person name="Ivanova N."/>
            <person name="Pagani I."/>
            <person name="Anderson I."/>
            <person name="Woyke T."/>
        </authorList>
    </citation>
    <scope>NUCLEOTIDE SEQUENCE [LARGE SCALE GENOMIC DNA]</scope>
    <source>
        <strain evidence="3">DSM 18247 / JCM 13945 / KWC4</strain>
    </source>
</reference>
<dbReference type="HOGENOM" id="CLU_2829859_0_0_9"/>
<feature type="chain" id="PRO_5038344889" description="ABC transporter substrate-binding protein" evidence="1">
    <location>
        <begin position="20"/>
        <end position="66"/>
    </location>
</feature>
<dbReference type="OrthoDB" id="9815602at2"/>
<evidence type="ECO:0000313" key="2">
    <source>
        <dbReference type="EMBL" id="AGA59487.1"/>
    </source>
</evidence>
<evidence type="ECO:0000313" key="3">
    <source>
        <dbReference type="Proteomes" id="UP000010795"/>
    </source>
</evidence>
<accession>L0EI53</accession>
<evidence type="ECO:0000256" key="1">
    <source>
        <dbReference type="SAM" id="SignalP"/>
    </source>
</evidence>
<gene>
    <name evidence="2" type="ordered locus">Theco_3443</name>
</gene>
<dbReference type="STRING" id="717605.Theco_3443"/>
<organism evidence="2 3">
    <name type="scientific">Thermobacillus composti (strain DSM 18247 / JCM 13945 / KWC4)</name>
    <dbReference type="NCBI Taxonomy" id="717605"/>
    <lineage>
        <taxon>Bacteria</taxon>
        <taxon>Bacillati</taxon>
        <taxon>Bacillota</taxon>
        <taxon>Bacilli</taxon>
        <taxon>Bacillales</taxon>
        <taxon>Paenibacillaceae</taxon>
        <taxon>Thermobacillus</taxon>
    </lineage>
</organism>
<keyword evidence="1" id="KW-0732">Signal</keyword>
<sequence>MRTRRLSRMMAAVTLIALAAAGCATSDAKSGEEDKVLQYLGSPGAVILPELAEALGYFETIKLNHS</sequence>
<dbReference type="Proteomes" id="UP000010795">
    <property type="component" value="Chromosome"/>
</dbReference>
<feature type="signal peptide" evidence="1">
    <location>
        <begin position="1"/>
        <end position="19"/>
    </location>
</feature>
<name>L0EI53_THECK</name>